<dbReference type="EMBL" id="JAEHHL010000001">
    <property type="protein sequence ID" value="MBK0398449.1"/>
    <property type="molecule type" value="Genomic_DNA"/>
</dbReference>
<evidence type="ECO:0000259" key="4">
    <source>
        <dbReference type="PROSITE" id="PS01031"/>
    </source>
</evidence>
<dbReference type="AlphaFoldDB" id="A0A8J7M4Y3"/>
<evidence type="ECO:0000313" key="6">
    <source>
        <dbReference type="Proteomes" id="UP000655420"/>
    </source>
</evidence>
<dbReference type="RefSeq" id="WP_200607539.1">
    <property type="nucleotide sequence ID" value="NZ_JAEHHL010000001.1"/>
</dbReference>
<sequence length="155" mass="17410">METDPKNQNAPAPATSPFTSLQREIERVFDDFSRGWPFRQGAAGLSPRVDMKETDGRVEITAELPGMEEKDIDVAITGRDVRITGEKKSETRREDGDYHLMERSYGRFARNLTLPFEPEADKVKATFRNGVLTLSVPKPAASRSDTRKIEVKPGQ</sequence>
<protein>
    <submittedName>
        <fullName evidence="5">Hsp20/alpha crystallin family protein</fullName>
    </submittedName>
</protein>
<keyword evidence="6" id="KW-1185">Reference proteome</keyword>
<evidence type="ECO:0000256" key="3">
    <source>
        <dbReference type="SAM" id="MobiDB-lite"/>
    </source>
</evidence>
<reference evidence="5" key="1">
    <citation type="submission" date="2020-12" db="EMBL/GenBank/DDBJ databases">
        <title>Bacterial taxonomy.</title>
        <authorList>
            <person name="Pan X."/>
        </authorList>
    </citation>
    <scope>NUCLEOTIDE SEQUENCE</scope>
    <source>
        <strain evidence="5">M0105</strain>
    </source>
</reference>
<dbReference type="Proteomes" id="UP000655420">
    <property type="component" value="Unassembled WGS sequence"/>
</dbReference>
<dbReference type="Gene3D" id="2.60.40.790">
    <property type="match status" value="1"/>
</dbReference>
<dbReference type="PANTHER" id="PTHR11527">
    <property type="entry name" value="HEAT-SHOCK PROTEIN 20 FAMILY MEMBER"/>
    <property type="match status" value="1"/>
</dbReference>
<evidence type="ECO:0000256" key="2">
    <source>
        <dbReference type="RuleBase" id="RU003616"/>
    </source>
</evidence>
<feature type="region of interest" description="Disordered" evidence="3">
    <location>
        <begin position="1"/>
        <end position="21"/>
    </location>
</feature>
<dbReference type="SUPFAM" id="SSF49764">
    <property type="entry name" value="HSP20-like chaperones"/>
    <property type="match status" value="1"/>
</dbReference>
<name>A0A8J7M4Y3_9RHOB</name>
<evidence type="ECO:0000313" key="5">
    <source>
        <dbReference type="EMBL" id="MBK0398449.1"/>
    </source>
</evidence>
<feature type="domain" description="SHSP" evidence="4">
    <location>
        <begin position="40"/>
        <end position="154"/>
    </location>
</feature>
<dbReference type="InterPro" id="IPR002068">
    <property type="entry name" value="A-crystallin/Hsp20_dom"/>
</dbReference>
<dbReference type="InterPro" id="IPR008978">
    <property type="entry name" value="HSP20-like_chaperone"/>
</dbReference>
<dbReference type="CDD" id="cd06464">
    <property type="entry name" value="ACD_sHsps-like"/>
    <property type="match status" value="1"/>
</dbReference>
<dbReference type="PROSITE" id="PS01031">
    <property type="entry name" value="SHSP"/>
    <property type="match status" value="1"/>
</dbReference>
<comment type="similarity">
    <text evidence="1 2">Belongs to the small heat shock protein (HSP20) family.</text>
</comment>
<organism evidence="5 6">
    <name type="scientific">Thermohalobaculum xanthum</name>
    <dbReference type="NCBI Taxonomy" id="2753746"/>
    <lineage>
        <taxon>Bacteria</taxon>
        <taxon>Pseudomonadati</taxon>
        <taxon>Pseudomonadota</taxon>
        <taxon>Alphaproteobacteria</taxon>
        <taxon>Rhodobacterales</taxon>
        <taxon>Paracoccaceae</taxon>
        <taxon>Thermohalobaculum</taxon>
    </lineage>
</organism>
<gene>
    <name evidence="5" type="ORF">H0I76_04555</name>
</gene>
<evidence type="ECO:0000256" key="1">
    <source>
        <dbReference type="PROSITE-ProRule" id="PRU00285"/>
    </source>
</evidence>
<proteinExistence type="inferred from homology"/>
<dbReference type="InterPro" id="IPR031107">
    <property type="entry name" value="Small_HSP"/>
</dbReference>
<accession>A0A8J7M4Y3</accession>
<comment type="caution">
    <text evidence="5">The sequence shown here is derived from an EMBL/GenBank/DDBJ whole genome shotgun (WGS) entry which is preliminary data.</text>
</comment>
<dbReference type="Pfam" id="PF00011">
    <property type="entry name" value="HSP20"/>
    <property type="match status" value="1"/>
</dbReference>